<dbReference type="GO" id="GO:0043023">
    <property type="term" value="F:ribosomal large subunit binding"/>
    <property type="evidence" value="ECO:0007669"/>
    <property type="project" value="UniProtKB-UniRule"/>
</dbReference>
<evidence type="ECO:0000256" key="1">
    <source>
        <dbReference type="ARBA" id="ARBA00022555"/>
    </source>
</evidence>
<dbReference type="InterPro" id="IPR051608">
    <property type="entry name" value="RQC_Subunit_NEMF"/>
</dbReference>
<dbReference type="EMBL" id="AYYX01000022">
    <property type="protein sequence ID" value="KRM88755.1"/>
    <property type="molecule type" value="Genomic_DNA"/>
</dbReference>
<dbReference type="Proteomes" id="UP000051576">
    <property type="component" value="Unassembled WGS sequence"/>
</dbReference>
<dbReference type="PATRIC" id="fig|1133569.4.peg.912"/>
<comment type="caution">
    <text evidence="8">The sequence shown here is derived from an EMBL/GenBank/DDBJ whole genome shotgun (WGS) entry which is preliminary data.</text>
</comment>
<dbReference type="PANTHER" id="PTHR15239:SF6">
    <property type="entry name" value="RIBOSOME QUALITY CONTROL COMPLEX SUBUNIT NEMF"/>
    <property type="match status" value="1"/>
</dbReference>
<feature type="region of interest" description="Disordered" evidence="6">
    <location>
        <begin position="435"/>
        <end position="456"/>
    </location>
</feature>
<dbReference type="HAMAP" id="MF_00844_B">
    <property type="entry name" value="RqcH_B"/>
    <property type="match status" value="1"/>
</dbReference>
<evidence type="ECO:0000313" key="9">
    <source>
        <dbReference type="Proteomes" id="UP000051576"/>
    </source>
</evidence>
<dbReference type="PANTHER" id="PTHR15239">
    <property type="entry name" value="NUCLEAR EXPORT MEDIATOR FACTOR NEMF"/>
    <property type="match status" value="1"/>
</dbReference>
<organism evidence="8 9">
    <name type="scientific">Liquorilactobacillus vini DSM 20605</name>
    <dbReference type="NCBI Taxonomy" id="1133569"/>
    <lineage>
        <taxon>Bacteria</taxon>
        <taxon>Bacillati</taxon>
        <taxon>Bacillota</taxon>
        <taxon>Bacilli</taxon>
        <taxon>Lactobacillales</taxon>
        <taxon>Lactobacillaceae</taxon>
        <taxon>Liquorilactobacillus</taxon>
    </lineage>
</organism>
<feature type="domain" description="NFACT RNA-binding" evidence="7">
    <location>
        <begin position="453"/>
        <end position="541"/>
    </location>
</feature>
<keyword evidence="2 5" id="KW-0699">rRNA-binding</keyword>
<dbReference type="InterPro" id="IPR043682">
    <property type="entry name" value="RqcH_bacterial"/>
</dbReference>
<dbReference type="AlphaFoldDB" id="A0A0R2CLR4"/>
<comment type="subunit">
    <text evidence="5">Associates with stalled 50S ribosomal subunits. Binds to RqcP.</text>
</comment>
<dbReference type="Gene3D" id="2.30.310.10">
    <property type="entry name" value="ibrinogen binding protein from staphylococcus aureus domain"/>
    <property type="match status" value="1"/>
</dbReference>
<evidence type="ECO:0000256" key="5">
    <source>
        <dbReference type="HAMAP-Rule" id="MF_00844"/>
    </source>
</evidence>
<dbReference type="STRING" id="1133569.FD21_GL000833"/>
<accession>A0A0R2CLR4</accession>
<dbReference type="InterPro" id="IPR008532">
    <property type="entry name" value="NFACT_RNA-bd"/>
</dbReference>
<evidence type="ECO:0000256" key="2">
    <source>
        <dbReference type="ARBA" id="ARBA00022730"/>
    </source>
</evidence>
<dbReference type="eggNOG" id="COG1293">
    <property type="taxonomic scope" value="Bacteria"/>
</dbReference>
<dbReference type="GO" id="GO:0072344">
    <property type="term" value="P:rescue of stalled ribosome"/>
    <property type="evidence" value="ECO:0007669"/>
    <property type="project" value="UniProtKB-UniRule"/>
</dbReference>
<dbReference type="Pfam" id="PF05670">
    <property type="entry name" value="NFACT-R_1"/>
    <property type="match status" value="1"/>
</dbReference>
<comment type="similarity">
    <text evidence="5">Belongs to the NEMF family.</text>
</comment>
<sequence>MPFDGLFTHAMVTELNQHILHGRITKISQPYPNEVIITLRAQRHNYPLLLSAHPNYARVQITKIPYDNPPIPTNFTMMLRKYLEGAVLLKISQLENDRVINFELTARNELGDAFALRLSVEIMGRHSNVILIDPQQNKILDAIKHIGPSQNRYRILLPGAEYLAPPQQDKCDPFTEANQNGQYLSLVANYPNRDVLAKQLQNTYQGFSREHALYFADQLHQAQNKIELSKIWRNCLQQVNCPTPVIVKDTKVFFTCFAYSPKQVTKKMSSLSELLDEFYQQKATHDRVHQLGGQLIEVIKNHLHKDRKKAKKLTQALQTSQQADQYRIKGEILTTYLNQVKRGEQQIELPNYYDQQKPLPIKLAPNLSPAKNAQKYFKKYQKLKNSVAYVSKQLNLTNEEIDYLEGIQTQIELAEPQDLPEIKTELQEQGYLKFQKKGKKKQTHRSKSQPEKFYASDQTTISVGKNNLQNDQLTLKTAAKSDIWLHAKNVPGSHVIIHASQPSQTTLLEAANLAAYFSKSRNSATVPVDYVMVKKIRKPKGARPGFVIYEGQKTLFVTPDKELVENLRKSN</sequence>
<gene>
    <name evidence="5" type="primary">rqcH</name>
    <name evidence="8" type="ORF">FD21_GL000833</name>
</gene>
<dbReference type="GO" id="GO:0000049">
    <property type="term" value="F:tRNA binding"/>
    <property type="evidence" value="ECO:0007669"/>
    <property type="project" value="UniProtKB-UniRule"/>
</dbReference>
<keyword evidence="9" id="KW-1185">Reference proteome</keyword>
<evidence type="ECO:0000313" key="8">
    <source>
        <dbReference type="EMBL" id="KRM88755.1"/>
    </source>
</evidence>
<dbReference type="RefSeq" id="WP_010579942.1">
    <property type="nucleotide sequence ID" value="NZ_AHYZ01000049.1"/>
</dbReference>
<evidence type="ECO:0000256" key="3">
    <source>
        <dbReference type="ARBA" id="ARBA00022884"/>
    </source>
</evidence>
<evidence type="ECO:0000256" key="6">
    <source>
        <dbReference type="SAM" id="MobiDB-lite"/>
    </source>
</evidence>
<protein>
    <recommendedName>
        <fullName evidence="5">Rqc2 homolog RqcH</fullName>
        <shortName evidence="5">RqcH</shortName>
    </recommendedName>
</protein>
<feature type="compositionally biased region" description="Basic residues" evidence="6">
    <location>
        <begin position="435"/>
        <end position="447"/>
    </location>
</feature>
<dbReference type="GO" id="GO:1990112">
    <property type="term" value="C:RQC complex"/>
    <property type="evidence" value="ECO:0007669"/>
    <property type="project" value="TreeGrafter"/>
</dbReference>
<evidence type="ECO:0000256" key="4">
    <source>
        <dbReference type="ARBA" id="ARBA00022917"/>
    </source>
</evidence>
<proteinExistence type="inferred from homology"/>
<dbReference type="Gene3D" id="3.40.970.40">
    <property type="entry name" value="fibrinogen binding protein from staphylococcus aureus domain like"/>
    <property type="match status" value="1"/>
</dbReference>
<dbReference type="FunFam" id="2.30.310.10:FF:000004">
    <property type="entry name" value="Fibronectin-binding protein A"/>
    <property type="match status" value="1"/>
</dbReference>
<keyword evidence="4 5" id="KW-0648">Protein biosynthesis</keyword>
<dbReference type="Pfam" id="PF05833">
    <property type="entry name" value="NFACT_N"/>
    <property type="match status" value="1"/>
</dbReference>
<name>A0A0R2CLR4_9LACO</name>
<dbReference type="GO" id="GO:0019843">
    <property type="term" value="F:rRNA binding"/>
    <property type="evidence" value="ECO:0007669"/>
    <property type="project" value="UniProtKB-UniRule"/>
</dbReference>
<dbReference type="OrthoDB" id="9766163at2"/>
<keyword evidence="3 5" id="KW-0694">RNA-binding</keyword>
<keyword evidence="1 5" id="KW-0820">tRNA-binding</keyword>
<reference evidence="8 9" key="1">
    <citation type="journal article" date="2015" name="Genome Announc.">
        <title>Expanding the biotechnology potential of lactobacilli through comparative genomics of 213 strains and associated genera.</title>
        <authorList>
            <person name="Sun Z."/>
            <person name="Harris H.M."/>
            <person name="McCann A."/>
            <person name="Guo C."/>
            <person name="Argimon S."/>
            <person name="Zhang W."/>
            <person name="Yang X."/>
            <person name="Jeffery I.B."/>
            <person name="Cooney J.C."/>
            <person name="Kagawa T.F."/>
            <person name="Liu W."/>
            <person name="Song Y."/>
            <person name="Salvetti E."/>
            <person name="Wrobel A."/>
            <person name="Rasinkangas P."/>
            <person name="Parkhill J."/>
            <person name="Rea M.C."/>
            <person name="O'Sullivan O."/>
            <person name="Ritari J."/>
            <person name="Douillard F.P."/>
            <person name="Paul Ross R."/>
            <person name="Yang R."/>
            <person name="Briner A.E."/>
            <person name="Felis G.E."/>
            <person name="de Vos W.M."/>
            <person name="Barrangou R."/>
            <person name="Klaenhammer T.R."/>
            <person name="Caufield P.W."/>
            <person name="Cui Y."/>
            <person name="Zhang H."/>
            <person name="O'Toole P.W."/>
        </authorList>
    </citation>
    <scope>NUCLEOTIDE SEQUENCE [LARGE SCALE GENOMIC DNA]</scope>
    <source>
        <strain evidence="8 9">DSM 20605</strain>
    </source>
</reference>
<comment type="function">
    <text evidence="5">Key component of the ribosome quality control system (RQC), a ribosome-associated complex that mediates the extraction of incompletely synthesized nascent chains from stalled ribosomes and their subsequent degradation. RqcH recruits Ala-charged tRNA, and with RqcP directs the elongation of stalled nascent chains on 50S ribosomal subunits, leading to non-templated C-terminal alanine extensions (Ala tail). The Ala tail promotes nascent chain degradation. May add between 1 and at least 8 Ala residues. Binds to stalled 50S ribosomal subunits.</text>
</comment>
<evidence type="ECO:0000259" key="7">
    <source>
        <dbReference type="Pfam" id="PF05670"/>
    </source>
</evidence>